<proteinExistence type="predicted"/>
<organism evidence="1 2">
    <name type="scientific">Reticulomyxa filosa</name>
    <dbReference type="NCBI Taxonomy" id="46433"/>
    <lineage>
        <taxon>Eukaryota</taxon>
        <taxon>Sar</taxon>
        <taxon>Rhizaria</taxon>
        <taxon>Retaria</taxon>
        <taxon>Foraminifera</taxon>
        <taxon>Monothalamids</taxon>
        <taxon>Reticulomyxidae</taxon>
        <taxon>Reticulomyxa</taxon>
    </lineage>
</organism>
<accession>X6MHE0</accession>
<comment type="caution">
    <text evidence="1">The sequence shown here is derived from an EMBL/GenBank/DDBJ whole genome shotgun (WGS) entry which is preliminary data.</text>
</comment>
<name>X6MHE0_RETFI</name>
<keyword evidence="2" id="KW-1185">Reference proteome</keyword>
<evidence type="ECO:0000313" key="1">
    <source>
        <dbReference type="EMBL" id="ETO13091.1"/>
    </source>
</evidence>
<protein>
    <submittedName>
        <fullName evidence="1">Uncharacterized protein</fullName>
    </submittedName>
</protein>
<dbReference type="EMBL" id="ASPP01020838">
    <property type="protein sequence ID" value="ETO13091.1"/>
    <property type="molecule type" value="Genomic_DNA"/>
</dbReference>
<sequence>MLVTNGYLDGTFEFPTRGVVGYEQEEKQCMEKARSYLDKVSVRGTMKKEVSGPLCIVVSTNTRKEKYHWITLASLLYSSENSKKSKFGNVNPPIIVHSRHRQDSADALDINHWCDLHDMRCIATGSKGQPQPKQKWRAYKKVHYFEAFNSCIEFGKQNKIDLKYTLLFEDDVLVSSHLFYHLSAHILPFLQKLQNNQSPHVNWTHVTLFHSENPFPKKTIKDPISYVKKTCLCKSKNINGFRASPNLHFYYLKQCIGNLLFYVGAQAAAKTCLRTTAVKQIKNSNIHFFGLSNNDNNGINSRNKLQVIRDWTKRPVLRWTLFHLCWSIITIVLVLNIPKQIWSISVFGKPGGMTKNTRDFPWSLAYILNNEAYGTLRNITLERERVLDDVDVVIPQIGNDLVPGYHHFHFLSYTYFPSLVQHLGRISSNPHKNNPLFSVSATFTDYDFCPGLGHFLKPF</sequence>
<dbReference type="Proteomes" id="UP000023152">
    <property type="component" value="Unassembled WGS sequence"/>
</dbReference>
<evidence type="ECO:0000313" key="2">
    <source>
        <dbReference type="Proteomes" id="UP000023152"/>
    </source>
</evidence>
<reference evidence="1 2" key="1">
    <citation type="journal article" date="2013" name="Curr. Biol.">
        <title>The Genome of the Foraminiferan Reticulomyxa filosa.</title>
        <authorList>
            <person name="Glockner G."/>
            <person name="Hulsmann N."/>
            <person name="Schleicher M."/>
            <person name="Noegel A.A."/>
            <person name="Eichinger L."/>
            <person name="Gallinger C."/>
            <person name="Pawlowski J."/>
            <person name="Sierra R."/>
            <person name="Euteneuer U."/>
            <person name="Pillet L."/>
            <person name="Moustafa A."/>
            <person name="Platzer M."/>
            <person name="Groth M."/>
            <person name="Szafranski K."/>
            <person name="Schliwa M."/>
        </authorList>
    </citation>
    <scope>NUCLEOTIDE SEQUENCE [LARGE SCALE GENOMIC DNA]</scope>
</reference>
<gene>
    <name evidence="1" type="ORF">RFI_24283</name>
</gene>
<dbReference type="AlphaFoldDB" id="X6MHE0"/>